<organism evidence="1 2">
    <name type="scientific">Gigaspora margarita</name>
    <dbReference type="NCBI Taxonomy" id="4874"/>
    <lineage>
        <taxon>Eukaryota</taxon>
        <taxon>Fungi</taxon>
        <taxon>Fungi incertae sedis</taxon>
        <taxon>Mucoromycota</taxon>
        <taxon>Glomeromycotina</taxon>
        <taxon>Glomeromycetes</taxon>
        <taxon>Diversisporales</taxon>
        <taxon>Gigasporaceae</taxon>
        <taxon>Gigaspora</taxon>
    </lineage>
</organism>
<dbReference type="Proteomes" id="UP000789901">
    <property type="component" value="Unassembled WGS sequence"/>
</dbReference>
<keyword evidence="2" id="KW-1185">Reference proteome</keyword>
<comment type="caution">
    <text evidence="1">The sequence shown here is derived from an EMBL/GenBank/DDBJ whole genome shotgun (WGS) entry which is preliminary data.</text>
</comment>
<name>A0ABN7VL89_GIGMA</name>
<sequence>MINKNFSNTLDAKQISKALELILEVIEDILNIRSIKEEAPPQYKKDYVTETIYAYFIPEELAEVSNSVNISNIKKEIMFDEHKDNINRLSTDINKRKELVCYMKSIKEIEVEKCETKLSDYKKFSDKTLNYKY</sequence>
<evidence type="ECO:0000313" key="2">
    <source>
        <dbReference type="Proteomes" id="UP000789901"/>
    </source>
</evidence>
<proteinExistence type="predicted"/>
<reference evidence="1 2" key="1">
    <citation type="submission" date="2021-06" db="EMBL/GenBank/DDBJ databases">
        <authorList>
            <person name="Kallberg Y."/>
            <person name="Tangrot J."/>
            <person name="Rosling A."/>
        </authorList>
    </citation>
    <scope>NUCLEOTIDE SEQUENCE [LARGE SCALE GENOMIC DNA]</scope>
    <source>
        <strain evidence="1 2">120-4 pot B 10/14</strain>
    </source>
</reference>
<gene>
    <name evidence="1" type="ORF">GMARGA_LOCUS20114</name>
</gene>
<dbReference type="EMBL" id="CAJVQB010017340">
    <property type="protein sequence ID" value="CAG8783806.1"/>
    <property type="molecule type" value="Genomic_DNA"/>
</dbReference>
<evidence type="ECO:0000313" key="1">
    <source>
        <dbReference type="EMBL" id="CAG8783806.1"/>
    </source>
</evidence>
<protein>
    <submittedName>
        <fullName evidence="1">4445_t:CDS:1</fullName>
    </submittedName>
</protein>
<accession>A0ABN7VL89</accession>